<evidence type="ECO:0000313" key="1">
    <source>
        <dbReference type="EMBL" id="GGQ92728.1"/>
    </source>
</evidence>
<dbReference type="AlphaFoldDB" id="A0A918BUE2"/>
<dbReference type="Proteomes" id="UP000656732">
    <property type="component" value="Unassembled WGS sequence"/>
</dbReference>
<sequence>MADVHELQLALHLPDSLPAPELDLLRWHLGEAGGDAEAEGGVAGGSDRHDEAYEYPLLASRGPAWKIDGVLVGELHLGSRGWALSARQEVHPDEFDDLGRLVRWLGARTTTVGVLGHLRFYETDVPDLLIARDGSVHRAGLRLDGLAESPTDVFAHGWI</sequence>
<gene>
    <name evidence="1" type="ORF">GCM10010280_45530</name>
</gene>
<organism evidence="1 2">
    <name type="scientific">Streptomyces pilosus</name>
    <dbReference type="NCBI Taxonomy" id="28893"/>
    <lineage>
        <taxon>Bacteria</taxon>
        <taxon>Bacillati</taxon>
        <taxon>Actinomycetota</taxon>
        <taxon>Actinomycetes</taxon>
        <taxon>Kitasatosporales</taxon>
        <taxon>Streptomycetaceae</taxon>
        <taxon>Streptomyces</taxon>
    </lineage>
</organism>
<dbReference type="RefSeq" id="WP_189559825.1">
    <property type="nucleotide sequence ID" value="NZ_BMTU01000009.1"/>
</dbReference>
<comment type="caution">
    <text evidence="1">The sequence shown here is derived from an EMBL/GenBank/DDBJ whole genome shotgun (WGS) entry which is preliminary data.</text>
</comment>
<reference evidence="1" key="1">
    <citation type="journal article" date="2014" name="Int. J. Syst. Evol. Microbiol.">
        <title>Complete genome sequence of Corynebacterium casei LMG S-19264T (=DSM 44701T), isolated from a smear-ripened cheese.</title>
        <authorList>
            <consortium name="US DOE Joint Genome Institute (JGI-PGF)"/>
            <person name="Walter F."/>
            <person name="Albersmeier A."/>
            <person name="Kalinowski J."/>
            <person name="Ruckert C."/>
        </authorList>
    </citation>
    <scope>NUCLEOTIDE SEQUENCE</scope>
    <source>
        <strain evidence="1">JCM 4403</strain>
    </source>
</reference>
<name>A0A918BUE2_9ACTN</name>
<keyword evidence="2" id="KW-1185">Reference proteome</keyword>
<dbReference type="EMBL" id="BMTU01000009">
    <property type="protein sequence ID" value="GGQ92728.1"/>
    <property type="molecule type" value="Genomic_DNA"/>
</dbReference>
<reference evidence="1" key="2">
    <citation type="submission" date="2020-09" db="EMBL/GenBank/DDBJ databases">
        <authorList>
            <person name="Sun Q."/>
            <person name="Ohkuma M."/>
        </authorList>
    </citation>
    <scope>NUCLEOTIDE SEQUENCE</scope>
    <source>
        <strain evidence="1">JCM 4403</strain>
    </source>
</reference>
<accession>A0A918BUE2</accession>
<protein>
    <submittedName>
        <fullName evidence="1">Uncharacterized protein</fullName>
    </submittedName>
</protein>
<proteinExistence type="predicted"/>
<evidence type="ECO:0000313" key="2">
    <source>
        <dbReference type="Proteomes" id="UP000656732"/>
    </source>
</evidence>